<evidence type="ECO:0000259" key="8">
    <source>
        <dbReference type="Pfam" id="PF12704"/>
    </source>
</evidence>
<evidence type="ECO:0000256" key="5">
    <source>
        <dbReference type="ARBA" id="ARBA00023136"/>
    </source>
</evidence>
<dbReference type="PANTHER" id="PTHR43738:SF3">
    <property type="entry name" value="ABC TRANSPORTER PERMEASE"/>
    <property type="match status" value="1"/>
</dbReference>
<name>A0A6S7BJF8_9BURK</name>
<gene>
    <name evidence="9" type="ORF">LMG28614_03100</name>
</gene>
<feature type="transmembrane region" description="Helical" evidence="6">
    <location>
        <begin position="260"/>
        <end position="279"/>
    </location>
</feature>
<evidence type="ECO:0000256" key="3">
    <source>
        <dbReference type="ARBA" id="ARBA00022692"/>
    </source>
</evidence>
<evidence type="ECO:0008006" key="11">
    <source>
        <dbReference type="Google" id="ProtNLM"/>
    </source>
</evidence>
<dbReference type="PANTHER" id="PTHR43738">
    <property type="entry name" value="ABC TRANSPORTER, MEMBRANE PROTEIN"/>
    <property type="match status" value="1"/>
</dbReference>
<evidence type="ECO:0000313" key="9">
    <source>
        <dbReference type="EMBL" id="CAB3790596.1"/>
    </source>
</evidence>
<sequence>MFLLKLITRNALRHKLRTMLTVLGLTIAVLAYGLLHTVVDAWYAGAAAASNARLVTRNAISLVFPLPLSYENRIRGVDGVTLVARSNWFGGVYREPRNFFAQFAVSDNYLDLYPEFVVPAQQRSDYLRDRKGCLVGRQLADQYGFKVGDVIPIKGTIYPGTWEFVVRGILDGRDETTITRQLVFHWEYLNETVRKTSPRQADQVGVYVLGVANPDDAAEIARNVDSVFRNSLAETLTETEQAFQLGFVAMSNQIIAAIRVVSYVVIVIIMAVMANAMAMSARERTVEYATLRALGFGPPFLALLVFGESILICAIGGGLGILATPPVASLFRQATGGVFPVFKVSGETMVLQAACALVVGLAAAVMPALQAARVRIAEGLRAIG</sequence>
<evidence type="ECO:0000256" key="1">
    <source>
        <dbReference type="ARBA" id="ARBA00004651"/>
    </source>
</evidence>
<evidence type="ECO:0000256" key="4">
    <source>
        <dbReference type="ARBA" id="ARBA00022989"/>
    </source>
</evidence>
<dbReference type="InterPro" id="IPR025857">
    <property type="entry name" value="MacB_PCD"/>
</dbReference>
<proteinExistence type="predicted"/>
<dbReference type="InterPro" id="IPR051125">
    <property type="entry name" value="ABC-4/HrtB_transporter"/>
</dbReference>
<dbReference type="AlphaFoldDB" id="A0A6S7BJF8"/>
<evidence type="ECO:0000259" key="7">
    <source>
        <dbReference type="Pfam" id="PF02687"/>
    </source>
</evidence>
<feature type="transmembrane region" description="Helical" evidence="6">
    <location>
        <begin position="300"/>
        <end position="323"/>
    </location>
</feature>
<dbReference type="GO" id="GO:0005886">
    <property type="term" value="C:plasma membrane"/>
    <property type="evidence" value="ECO:0007669"/>
    <property type="project" value="UniProtKB-SubCell"/>
</dbReference>
<evidence type="ECO:0000256" key="6">
    <source>
        <dbReference type="SAM" id="Phobius"/>
    </source>
</evidence>
<accession>A0A6S7BJF8</accession>
<evidence type="ECO:0000256" key="2">
    <source>
        <dbReference type="ARBA" id="ARBA00022475"/>
    </source>
</evidence>
<reference evidence="9 10" key="1">
    <citation type="submission" date="2020-04" db="EMBL/GenBank/DDBJ databases">
        <authorList>
            <person name="De Canck E."/>
        </authorList>
    </citation>
    <scope>NUCLEOTIDE SEQUENCE [LARGE SCALE GENOMIC DNA]</scope>
    <source>
        <strain evidence="9 10">LMG 28614</strain>
    </source>
</reference>
<comment type="subcellular location">
    <subcellularLocation>
        <location evidence="1">Cell membrane</location>
        <topology evidence="1">Multi-pass membrane protein</topology>
    </subcellularLocation>
</comment>
<dbReference type="Proteomes" id="UP000494365">
    <property type="component" value="Unassembled WGS sequence"/>
</dbReference>
<keyword evidence="4 6" id="KW-1133">Transmembrane helix</keyword>
<dbReference type="EMBL" id="CADIKK010000013">
    <property type="protein sequence ID" value="CAB3790596.1"/>
    <property type="molecule type" value="Genomic_DNA"/>
</dbReference>
<keyword evidence="2" id="KW-1003">Cell membrane</keyword>
<feature type="domain" description="MacB-like periplasmic core" evidence="8">
    <location>
        <begin position="18"/>
        <end position="224"/>
    </location>
</feature>
<evidence type="ECO:0000313" key="10">
    <source>
        <dbReference type="Proteomes" id="UP000494365"/>
    </source>
</evidence>
<dbReference type="RefSeq" id="WP_175150378.1">
    <property type="nucleotide sequence ID" value="NZ_CADIKK010000013.1"/>
</dbReference>
<organism evidence="9 10">
    <name type="scientific">Paraburkholderia ultramafica</name>
    <dbReference type="NCBI Taxonomy" id="1544867"/>
    <lineage>
        <taxon>Bacteria</taxon>
        <taxon>Pseudomonadati</taxon>
        <taxon>Pseudomonadota</taxon>
        <taxon>Betaproteobacteria</taxon>
        <taxon>Burkholderiales</taxon>
        <taxon>Burkholderiaceae</taxon>
        <taxon>Paraburkholderia</taxon>
    </lineage>
</organism>
<feature type="transmembrane region" description="Helical" evidence="6">
    <location>
        <begin position="349"/>
        <end position="369"/>
    </location>
</feature>
<keyword evidence="3 6" id="KW-0812">Transmembrane</keyword>
<dbReference type="Pfam" id="PF12704">
    <property type="entry name" value="MacB_PCD"/>
    <property type="match status" value="1"/>
</dbReference>
<dbReference type="Pfam" id="PF02687">
    <property type="entry name" value="FtsX"/>
    <property type="match status" value="1"/>
</dbReference>
<dbReference type="InterPro" id="IPR003838">
    <property type="entry name" value="ABC3_permease_C"/>
</dbReference>
<protein>
    <recommendedName>
        <fullName evidence="11">ABC transport system permease protein</fullName>
    </recommendedName>
</protein>
<keyword evidence="5 6" id="KW-0472">Membrane</keyword>
<feature type="domain" description="ABC3 transporter permease C-terminal" evidence="7">
    <location>
        <begin position="260"/>
        <end position="373"/>
    </location>
</feature>
<keyword evidence="10" id="KW-1185">Reference proteome</keyword>